<accession>A0A2L2SVL8</accession>
<dbReference type="GeneID" id="90647102"/>
<dbReference type="RefSeq" id="XP_065464547.1">
    <property type="nucleotide sequence ID" value="XM_065608510.1"/>
</dbReference>
<dbReference type="OrthoDB" id="5079280at2759"/>
<sequence length="103" mass="12172">MYAFSDFLPPNYLIREDCLRLVSDNYGLFFEVMSFIEVKPIPTAILTDPQGTVVLWTQNTFPWTEWVDMAHFGVRRTLTELADSGAFCDDYQMIRYWFMRPLV</sequence>
<dbReference type="Proteomes" id="UP000245910">
    <property type="component" value="Chromosome II"/>
</dbReference>
<organism evidence="1 2">
    <name type="scientific">Fusarium venenatum</name>
    <dbReference type="NCBI Taxonomy" id="56646"/>
    <lineage>
        <taxon>Eukaryota</taxon>
        <taxon>Fungi</taxon>
        <taxon>Dikarya</taxon>
        <taxon>Ascomycota</taxon>
        <taxon>Pezizomycotina</taxon>
        <taxon>Sordariomycetes</taxon>
        <taxon>Hypocreomycetidae</taxon>
        <taxon>Hypocreales</taxon>
        <taxon>Nectriaceae</taxon>
        <taxon>Fusarium</taxon>
    </lineage>
</organism>
<dbReference type="AlphaFoldDB" id="A0A2L2SVL8"/>
<reference evidence="2" key="1">
    <citation type="submission" date="2014-10" db="EMBL/GenBank/DDBJ databases">
        <authorList>
            <person name="King R."/>
        </authorList>
    </citation>
    <scope>NUCLEOTIDE SEQUENCE [LARGE SCALE GENOMIC DNA]</scope>
    <source>
        <strain evidence="2">A3/5</strain>
    </source>
</reference>
<dbReference type="EMBL" id="LN649230">
    <property type="protein sequence ID" value="CEI60588.1"/>
    <property type="molecule type" value="Genomic_DNA"/>
</dbReference>
<evidence type="ECO:0000313" key="2">
    <source>
        <dbReference type="Proteomes" id="UP000245910"/>
    </source>
</evidence>
<protein>
    <submittedName>
        <fullName evidence="1">Uncharacterized protein</fullName>
    </submittedName>
</protein>
<proteinExistence type="predicted"/>
<keyword evidence="2" id="KW-1185">Reference proteome</keyword>
<name>A0A2L2SVL8_9HYPO</name>
<evidence type="ECO:0000313" key="1">
    <source>
        <dbReference type="EMBL" id="CEI60588.1"/>
    </source>
</evidence>